<comment type="caution">
    <text evidence="1">The sequence shown here is derived from an EMBL/GenBank/DDBJ whole genome shotgun (WGS) entry which is preliminary data.</text>
</comment>
<gene>
    <name evidence="1" type="ORF">Q8A57_07950</name>
</gene>
<dbReference type="SUPFAM" id="SSF82784">
    <property type="entry name" value="OsmC-like"/>
    <property type="match status" value="1"/>
</dbReference>
<dbReference type="Proteomes" id="UP001178354">
    <property type="component" value="Unassembled WGS sequence"/>
</dbReference>
<reference evidence="1" key="2">
    <citation type="submission" date="2023-08" db="EMBL/GenBank/DDBJ databases">
        <authorList>
            <person name="Luo J."/>
        </authorList>
    </citation>
    <scope>NUCLEOTIDE SEQUENCE</scope>
    <source>
        <strain evidence="1">DSM 25064</strain>
    </source>
</reference>
<dbReference type="Gene3D" id="2.20.25.10">
    <property type="match status" value="1"/>
</dbReference>
<dbReference type="Gene3D" id="3.30.300.20">
    <property type="match status" value="1"/>
</dbReference>
<name>A0AAW8B2S0_9GAMM</name>
<dbReference type="InterPro" id="IPR003718">
    <property type="entry name" value="OsmC/Ohr_fam"/>
</dbReference>
<dbReference type="AlphaFoldDB" id="A0AAW8B2S0"/>
<proteinExistence type="predicted"/>
<evidence type="ECO:0000313" key="2">
    <source>
        <dbReference type="Proteomes" id="UP001178354"/>
    </source>
</evidence>
<accession>A0AAW8B2S0</accession>
<dbReference type="PANTHER" id="PTHR34352">
    <property type="entry name" value="PROTEIN YHFA"/>
    <property type="match status" value="1"/>
</dbReference>
<evidence type="ECO:0000313" key="1">
    <source>
        <dbReference type="EMBL" id="MDP1520896.1"/>
    </source>
</evidence>
<dbReference type="InterPro" id="IPR036102">
    <property type="entry name" value="OsmC/Ohrsf"/>
</dbReference>
<keyword evidence="2" id="KW-1185">Reference proteome</keyword>
<sequence>MKTKISWGGDAKFIAETESGHQLVMDGPPDHGGKNQGARPMEVVLSGMGGCSAFDVVHILKKSRQDVVGCVAEIEAERADEVPSVFTKIHIHFVVSGRNLRENQVANAVKLSAEKYCSASIMLSRGGVEITHSHSIEAVD</sequence>
<dbReference type="NCBIfam" id="NF008009">
    <property type="entry name" value="PRK10738.1"/>
    <property type="match status" value="1"/>
</dbReference>
<dbReference type="EMBL" id="JAUUUU010000003">
    <property type="protein sequence ID" value="MDP1520896.1"/>
    <property type="molecule type" value="Genomic_DNA"/>
</dbReference>
<organism evidence="1 2">
    <name type="scientific">Porticoccus litoralis</name>
    <dbReference type="NCBI Taxonomy" id="434086"/>
    <lineage>
        <taxon>Bacteria</taxon>
        <taxon>Pseudomonadati</taxon>
        <taxon>Pseudomonadota</taxon>
        <taxon>Gammaproteobacteria</taxon>
        <taxon>Cellvibrionales</taxon>
        <taxon>Porticoccaceae</taxon>
        <taxon>Porticoccus</taxon>
    </lineage>
</organism>
<dbReference type="PANTHER" id="PTHR34352:SF1">
    <property type="entry name" value="PROTEIN YHFA"/>
    <property type="match status" value="1"/>
</dbReference>
<dbReference type="InterPro" id="IPR015946">
    <property type="entry name" value="KH_dom-like_a/b"/>
</dbReference>
<dbReference type="RefSeq" id="WP_305170486.1">
    <property type="nucleotide sequence ID" value="NZ_JAUUUU010000003.1"/>
</dbReference>
<reference evidence="1" key="1">
    <citation type="journal article" date="2010" name="Int. J. Syst. Evol. Microbiol.">
        <title>Porticoccus litoralis gen. nov., sp. nov., a gammaproteobacterium isolated from the Yellow Sea.</title>
        <authorList>
            <person name="Oh H.M."/>
            <person name="Kim H."/>
            <person name="Kim K.M."/>
            <person name="Min G.S."/>
            <person name="Cho J.C."/>
        </authorList>
    </citation>
    <scope>NUCLEOTIDE SEQUENCE</scope>
    <source>
        <strain evidence="1">DSM 25064</strain>
    </source>
</reference>
<dbReference type="Pfam" id="PF02566">
    <property type="entry name" value="OsmC"/>
    <property type="match status" value="1"/>
</dbReference>
<protein>
    <submittedName>
        <fullName evidence="1">OsmC family protein</fullName>
    </submittedName>
</protein>